<organism evidence="2 3">
    <name type="scientific">Culter alburnus</name>
    <name type="common">Topmouth culter</name>
    <dbReference type="NCBI Taxonomy" id="194366"/>
    <lineage>
        <taxon>Eukaryota</taxon>
        <taxon>Metazoa</taxon>
        <taxon>Chordata</taxon>
        <taxon>Craniata</taxon>
        <taxon>Vertebrata</taxon>
        <taxon>Euteleostomi</taxon>
        <taxon>Actinopterygii</taxon>
        <taxon>Neopterygii</taxon>
        <taxon>Teleostei</taxon>
        <taxon>Ostariophysi</taxon>
        <taxon>Cypriniformes</taxon>
        <taxon>Xenocyprididae</taxon>
        <taxon>Xenocypridinae</taxon>
        <taxon>Culter</taxon>
    </lineage>
</organism>
<feature type="compositionally biased region" description="Basic and acidic residues" evidence="1">
    <location>
        <begin position="16"/>
        <end position="36"/>
    </location>
</feature>
<evidence type="ECO:0000313" key="3">
    <source>
        <dbReference type="Proteomes" id="UP001479290"/>
    </source>
</evidence>
<feature type="region of interest" description="Disordered" evidence="1">
    <location>
        <begin position="1"/>
        <end position="52"/>
    </location>
</feature>
<dbReference type="AlphaFoldDB" id="A0AAW2AEH0"/>
<name>A0AAW2AEH0_CULAL</name>
<gene>
    <name evidence="2" type="ORF">ABG768_026991</name>
</gene>
<proteinExistence type="predicted"/>
<evidence type="ECO:0000256" key="1">
    <source>
        <dbReference type="SAM" id="MobiDB-lite"/>
    </source>
</evidence>
<accession>A0AAW2AEH0</accession>
<dbReference type="EMBL" id="JAWDJR010000008">
    <property type="protein sequence ID" value="KAK9971096.1"/>
    <property type="molecule type" value="Genomic_DNA"/>
</dbReference>
<feature type="non-terminal residue" evidence="2">
    <location>
        <position position="52"/>
    </location>
</feature>
<comment type="caution">
    <text evidence="2">The sequence shown here is derived from an EMBL/GenBank/DDBJ whole genome shotgun (WGS) entry which is preliminary data.</text>
</comment>
<sequence>MKGSGMGPPSSKRREKSHESCGQMEREHIEGRECRRSAAARKRSFSPDETNV</sequence>
<evidence type="ECO:0000313" key="2">
    <source>
        <dbReference type="EMBL" id="KAK9971096.1"/>
    </source>
</evidence>
<reference evidence="2 3" key="1">
    <citation type="submission" date="2024-05" db="EMBL/GenBank/DDBJ databases">
        <title>A high-quality chromosomal-level genome assembly of Topmouth culter (Culter alburnus).</title>
        <authorList>
            <person name="Zhao H."/>
        </authorList>
    </citation>
    <scope>NUCLEOTIDE SEQUENCE [LARGE SCALE GENOMIC DNA]</scope>
    <source>
        <strain evidence="2">CATC2023</strain>
        <tissue evidence="2">Muscle</tissue>
    </source>
</reference>
<keyword evidence="3" id="KW-1185">Reference proteome</keyword>
<dbReference type="Proteomes" id="UP001479290">
    <property type="component" value="Unassembled WGS sequence"/>
</dbReference>
<protein>
    <submittedName>
        <fullName evidence="2">Uncharacterized protein</fullName>
    </submittedName>
</protein>